<evidence type="ECO:0000313" key="2">
    <source>
        <dbReference type="Proteomes" id="UP000604046"/>
    </source>
</evidence>
<reference evidence="1" key="1">
    <citation type="submission" date="2021-02" db="EMBL/GenBank/DDBJ databases">
        <authorList>
            <person name="Dougan E. K."/>
            <person name="Rhodes N."/>
            <person name="Thang M."/>
            <person name="Chan C."/>
        </authorList>
    </citation>
    <scope>NUCLEOTIDE SEQUENCE</scope>
</reference>
<name>A0A812Q6L3_9DINO</name>
<proteinExistence type="predicted"/>
<sequence>MWDTDMTDQGARMWGELAHDEALRIADAPAHAIRRVQSFGRFLFSVAYPCAPTEAAYDPPPDKSMLGRVAEFF</sequence>
<protein>
    <submittedName>
        <fullName evidence="1">Uncharacterized protein</fullName>
    </submittedName>
</protein>
<dbReference type="EMBL" id="CAJNDS010002236">
    <property type="protein sequence ID" value="CAE7387153.1"/>
    <property type="molecule type" value="Genomic_DNA"/>
</dbReference>
<dbReference type="OrthoDB" id="10380608at2759"/>
<organism evidence="1 2">
    <name type="scientific">Symbiodinium natans</name>
    <dbReference type="NCBI Taxonomy" id="878477"/>
    <lineage>
        <taxon>Eukaryota</taxon>
        <taxon>Sar</taxon>
        <taxon>Alveolata</taxon>
        <taxon>Dinophyceae</taxon>
        <taxon>Suessiales</taxon>
        <taxon>Symbiodiniaceae</taxon>
        <taxon>Symbiodinium</taxon>
    </lineage>
</organism>
<evidence type="ECO:0000313" key="1">
    <source>
        <dbReference type="EMBL" id="CAE7387153.1"/>
    </source>
</evidence>
<gene>
    <name evidence="1" type="ORF">SNAT2548_LOCUS21112</name>
</gene>
<keyword evidence="2" id="KW-1185">Reference proteome</keyword>
<comment type="caution">
    <text evidence="1">The sequence shown here is derived from an EMBL/GenBank/DDBJ whole genome shotgun (WGS) entry which is preliminary data.</text>
</comment>
<dbReference type="Proteomes" id="UP000604046">
    <property type="component" value="Unassembled WGS sequence"/>
</dbReference>
<accession>A0A812Q6L3</accession>
<dbReference type="AlphaFoldDB" id="A0A812Q6L3"/>